<dbReference type="GO" id="GO:0032259">
    <property type="term" value="P:methylation"/>
    <property type="evidence" value="ECO:0007669"/>
    <property type="project" value="UniProtKB-KW"/>
</dbReference>
<comment type="similarity">
    <text evidence="1">Belongs to the methyltransferase superfamily. LaeA methyltransferase family.</text>
</comment>
<proteinExistence type="inferred from homology"/>
<dbReference type="EMBL" id="JAGPNK010000019">
    <property type="protein sequence ID" value="KAH7305264.1"/>
    <property type="molecule type" value="Genomic_DNA"/>
</dbReference>
<dbReference type="AlphaFoldDB" id="A0A8K0SFT2"/>
<dbReference type="Gene3D" id="3.40.50.150">
    <property type="entry name" value="Vaccinia Virus protein VP39"/>
    <property type="match status" value="1"/>
</dbReference>
<dbReference type="SUPFAM" id="SSF53335">
    <property type="entry name" value="S-adenosyl-L-methionine-dependent methyltransferases"/>
    <property type="match status" value="1"/>
</dbReference>
<evidence type="ECO:0000313" key="2">
    <source>
        <dbReference type="EMBL" id="KAH7305264.1"/>
    </source>
</evidence>
<keyword evidence="2" id="KW-0808">Transferase</keyword>
<keyword evidence="2" id="KW-0489">Methyltransferase</keyword>
<name>A0A8K0SFT2_9HYPO</name>
<dbReference type="CDD" id="cd02440">
    <property type="entry name" value="AdoMet_MTases"/>
    <property type="match status" value="1"/>
</dbReference>
<dbReference type="Pfam" id="PF13489">
    <property type="entry name" value="Methyltransf_23"/>
    <property type="match status" value="1"/>
</dbReference>
<gene>
    <name evidence="2" type="ORF">B0I35DRAFT_444253</name>
</gene>
<comment type="caution">
    <text evidence="2">The sequence shown here is derived from an EMBL/GenBank/DDBJ whole genome shotgun (WGS) entry which is preliminary data.</text>
</comment>
<organism evidence="2 3">
    <name type="scientific">Stachybotrys elegans</name>
    <dbReference type="NCBI Taxonomy" id="80388"/>
    <lineage>
        <taxon>Eukaryota</taxon>
        <taxon>Fungi</taxon>
        <taxon>Dikarya</taxon>
        <taxon>Ascomycota</taxon>
        <taxon>Pezizomycotina</taxon>
        <taxon>Sordariomycetes</taxon>
        <taxon>Hypocreomycetidae</taxon>
        <taxon>Hypocreales</taxon>
        <taxon>Stachybotryaceae</taxon>
        <taxon>Stachybotrys</taxon>
    </lineage>
</organism>
<evidence type="ECO:0000313" key="3">
    <source>
        <dbReference type="Proteomes" id="UP000813444"/>
    </source>
</evidence>
<accession>A0A8K0SFT2</accession>
<dbReference type="Proteomes" id="UP000813444">
    <property type="component" value="Unassembled WGS sequence"/>
</dbReference>
<protein>
    <submittedName>
        <fullName evidence="2">S-adenosyl-L-methionine-dependent methyltransferase</fullName>
    </submittedName>
</protein>
<sequence length="287" mass="32284">MTMRAGPDGYVMTKPDDATEKSRLDLQHYIWLLTLGGNLHLTPLPENLHKILDIGTGTGVWAAEMARAWPNTQIIATDLVLPQSMSTLPNLTFQKHDADSPWPFEEGCFDFIHGRMLASGIHDWPGLLEKTYRFLVPGGLLELLDVSHPFRAKLQSADNAETSPFIRFGHLAQRSWENNGLDYYATAKHSERMKQLGFVGITKRTFQWPLGDWPESQQDKKIGKLTLENFSSFIATAGVAILTRDGFMDEDEAKAAVSAAEQDLQHNHNQKGFYLTMVMHTASRARM</sequence>
<dbReference type="OrthoDB" id="2013972at2759"/>
<dbReference type="GO" id="GO:0008168">
    <property type="term" value="F:methyltransferase activity"/>
    <property type="evidence" value="ECO:0007669"/>
    <property type="project" value="UniProtKB-KW"/>
</dbReference>
<dbReference type="InterPro" id="IPR029063">
    <property type="entry name" value="SAM-dependent_MTases_sf"/>
</dbReference>
<keyword evidence="3" id="KW-1185">Reference proteome</keyword>
<dbReference type="PANTHER" id="PTHR43591:SF24">
    <property type="entry name" value="2-METHOXY-6-POLYPRENYL-1,4-BENZOQUINOL METHYLASE, MITOCHONDRIAL"/>
    <property type="match status" value="1"/>
</dbReference>
<evidence type="ECO:0000256" key="1">
    <source>
        <dbReference type="ARBA" id="ARBA00038158"/>
    </source>
</evidence>
<dbReference type="PANTHER" id="PTHR43591">
    <property type="entry name" value="METHYLTRANSFERASE"/>
    <property type="match status" value="1"/>
</dbReference>
<reference evidence="2" key="1">
    <citation type="journal article" date="2021" name="Nat. Commun.">
        <title>Genetic determinants of endophytism in the Arabidopsis root mycobiome.</title>
        <authorList>
            <person name="Mesny F."/>
            <person name="Miyauchi S."/>
            <person name="Thiergart T."/>
            <person name="Pickel B."/>
            <person name="Atanasova L."/>
            <person name="Karlsson M."/>
            <person name="Huettel B."/>
            <person name="Barry K.W."/>
            <person name="Haridas S."/>
            <person name="Chen C."/>
            <person name="Bauer D."/>
            <person name="Andreopoulos W."/>
            <person name="Pangilinan J."/>
            <person name="LaButti K."/>
            <person name="Riley R."/>
            <person name="Lipzen A."/>
            <person name="Clum A."/>
            <person name="Drula E."/>
            <person name="Henrissat B."/>
            <person name="Kohler A."/>
            <person name="Grigoriev I.V."/>
            <person name="Martin F.M."/>
            <person name="Hacquard S."/>
        </authorList>
    </citation>
    <scope>NUCLEOTIDE SEQUENCE</scope>
    <source>
        <strain evidence="2">MPI-CAGE-CH-0235</strain>
    </source>
</reference>